<dbReference type="PANTHER" id="PTHR11923">
    <property type="entry name" value="SCAVENGER RECEPTOR CLASS B TYPE-1 SR-B1"/>
    <property type="match status" value="1"/>
</dbReference>
<dbReference type="EnsemblMetazoa" id="PHUM569120-RA">
    <property type="protein sequence ID" value="PHUM569120-PA"/>
    <property type="gene ID" value="PHUM569120"/>
</dbReference>
<name>E0W134_PEDHC</name>
<evidence type="ECO:0000256" key="5">
    <source>
        <dbReference type="ARBA" id="ARBA00022989"/>
    </source>
</evidence>
<keyword evidence="6 8" id="KW-0472">Membrane</keyword>
<evidence type="ECO:0000313" key="10">
    <source>
        <dbReference type="EnsemblMetazoa" id="PHUM569120-PA"/>
    </source>
</evidence>
<dbReference type="Pfam" id="PF01130">
    <property type="entry name" value="CD36"/>
    <property type="match status" value="1"/>
</dbReference>
<keyword evidence="3" id="KW-1003">Cell membrane</keyword>
<dbReference type="VEuPathDB" id="VectorBase:PHUM569120"/>
<reference evidence="9" key="1">
    <citation type="submission" date="2007-04" db="EMBL/GenBank/DDBJ databases">
        <title>Annotation of Pediculus humanus corporis strain USDA.</title>
        <authorList>
            <person name="Kirkness E."/>
            <person name="Hannick L."/>
            <person name="Hass B."/>
            <person name="Bruggner R."/>
            <person name="Lawson D."/>
            <person name="Bidwell S."/>
            <person name="Joardar V."/>
            <person name="Caler E."/>
            <person name="Walenz B."/>
            <person name="Inman J."/>
            <person name="Schobel S."/>
            <person name="Galinsky K."/>
            <person name="Amedeo P."/>
            <person name="Strausberg R."/>
        </authorList>
    </citation>
    <scope>NUCLEOTIDE SEQUENCE</scope>
    <source>
        <strain evidence="9">USDA</strain>
    </source>
</reference>
<dbReference type="eggNOG" id="KOG3776">
    <property type="taxonomic scope" value="Eukaryota"/>
</dbReference>
<evidence type="ECO:0000256" key="2">
    <source>
        <dbReference type="ARBA" id="ARBA00010532"/>
    </source>
</evidence>
<keyword evidence="7" id="KW-0325">Glycoprotein</keyword>
<dbReference type="InterPro" id="IPR002159">
    <property type="entry name" value="CD36_fam"/>
</dbReference>
<dbReference type="GO" id="GO:0005886">
    <property type="term" value="C:plasma membrane"/>
    <property type="evidence" value="ECO:0007669"/>
    <property type="project" value="UniProtKB-SubCell"/>
</dbReference>
<dbReference type="KEGG" id="phu:Phum_PHUM569120"/>
<dbReference type="FunCoup" id="E0W134">
    <property type="interactions" value="9"/>
</dbReference>
<gene>
    <name evidence="10" type="primary">8234859</name>
    <name evidence="9" type="ORF">Phum_PHUM569120</name>
</gene>
<dbReference type="GO" id="GO:0005044">
    <property type="term" value="F:scavenger receptor activity"/>
    <property type="evidence" value="ECO:0007669"/>
    <property type="project" value="TreeGrafter"/>
</dbReference>
<reference evidence="10" key="3">
    <citation type="submission" date="2020-05" db="UniProtKB">
        <authorList>
            <consortium name="EnsemblMetazoa"/>
        </authorList>
    </citation>
    <scope>IDENTIFICATION</scope>
    <source>
        <strain evidence="10">USDA</strain>
    </source>
</reference>
<protein>
    <submittedName>
        <fullName evidence="9 10">Protein croquemort, putative</fullName>
    </submittedName>
</protein>
<sequence>MSSLGLALMSLAIFIRLFDPLEKILNWTLSLAPGTFALNLWLAPPVTIYVKIYIFNFTNPNEFLAGKQKLKVQELGPYVYTEQLENTNPIFHSNGTLSYVPRRKVNHVPELSVGNPKLEKIIVPNIPYLGLASMVSDSSIFTNLAFLTLTKYLGSQPFLNLTVHDYLWGYDDPLVKMANKIVSTKIPFSKFGLLDRMYDEGDNVITIRLFDNGLKMTDKGYLPQYSIDTWNGSPGLKTWGYKAEDFNSECKLIRGASDGVIFPRNMSPKIIPQIFRKNFCRMIPLVFVKEGIAKNGIPAYWYKLPEDVFDTPEVNPAQACYCNPNTTKCLPKGLSDITPCYYNIPAAVSFPHFLSGDPKLLEDVEGLSPNIQQHGTNIMLQPNLGMPMEFQTRIQTNIVMKKIRYNSKITHFSNLTLPIVWIGLVSIKFPFLAMIFFCLSPDTFSFCPTGIGRFTELHNIPFIFNRFRRAGFDDSNRRYFFHIRYFPIYLFFF</sequence>
<dbReference type="GeneID" id="8234859"/>
<comment type="similarity">
    <text evidence="2">Belongs to the CD36 family.</text>
</comment>
<dbReference type="Proteomes" id="UP000009046">
    <property type="component" value="Unassembled WGS sequence"/>
</dbReference>
<evidence type="ECO:0000256" key="3">
    <source>
        <dbReference type="ARBA" id="ARBA00022475"/>
    </source>
</evidence>
<comment type="subcellular location">
    <subcellularLocation>
        <location evidence="1">Cell membrane</location>
    </subcellularLocation>
</comment>
<dbReference type="GO" id="GO:0005737">
    <property type="term" value="C:cytoplasm"/>
    <property type="evidence" value="ECO:0007669"/>
    <property type="project" value="TreeGrafter"/>
</dbReference>
<dbReference type="EMBL" id="DS235866">
    <property type="protein sequence ID" value="EEB19340.1"/>
    <property type="molecule type" value="Genomic_DNA"/>
</dbReference>
<dbReference type="PRINTS" id="PR01609">
    <property type="entry name" value="CD36FAMILY"/>
</dbReference>
<organism>
    <name type="scientific">Pediculus humanus subsp. corporis</name>
    <name type="common">Body louse</name>
    <dbReference type="NCBI Taxonomy" id="121224"/>
    <lineage>
        <taxon>Eukaryota</taxon>
        <taxon>Metazoa</taxon>
        <taxon>Ecdysozoa</taxon>
        <taxon>Arthropoda</taxon>
        <taxon>Hexapoda</taxon>
        <taxon>Insecta</taxon>
        <taxon>Pterygota</taxon>
        <taxon>Neoptera</taxon>
        <taxon>Paraneoptera</taxon>
        <taxon>Psocodea</taxon>
        <taxon>Troctomorpha</taxon>
        <taxon>Phthiraptera</taxon>
        <taxon>Anoplura</taxon>
        <taxon>Pediculidae</taxon>
        <taxon>Pediculus</taxon>
    </lineage>
</organism>
<dbReference type="InParanoid" id="E0W134"/>
<evidence type="ECO:0000256" key="7">
    <source>
        <dbReference type="ARBA" id="ARBA00023180"/>
    </source>
</evidence>
<evidence type="ECO:0000313" key="11">
    <source>
        <dbReference type="Proteomes" id="UP000009046"/>
    </source>
</evidence>
<accession>E0W134</accession>
<reference evidence="9" key="2">
    <citation type="submission" date="2007-04" db="EMBL/GenBank/DDBJ databases">
        <title>The genome of the human body louse.</title>
        <authorList>
            <consortium name="The Human Body Louse Genome Consortium"/>
            <person name="Kirkness E."/>
            <person name="Walenz B."/>
            <person name="Hass B."/>
            <person name="Bruggner R."/>
            <person name="Strausberg R."/>
        </authorList>
    </citation>
    <scope>NUCLEOTIDE SEQUENCE</scope>
    <source>
        <strain evidence="9">USDA</strain>
    </source>
</reference>
<evidence type="ECO:0000256" key="1">
    <source>
        <dbReference type="ARBA" id="ARBA00004236"/>
    </source>
</evidence>
<dbReference type="RefSeq" id="XP_002432078.1">
    <property type="nucleotide sequence ID" value="XM_002432033.1"/>
</dbReference>
<dbReference type="PANTHER" id="PTHR11923:SF104">
    <property type="entry name" value="FI07620P"/>
    <property type="match status" value="1"/>
</dbReference>
<dbReference type="OMA" id="AITYPHF"/>
<dbReference type="AlphaFoldDB" id="E0W134"/>
<dbReference type="OrthoDB" id="18585at2759"/>
<feature type="transmembrane region" description="Helical" evidence="8">
    <location>
        <begin position="412"/>
        <end position="437"/>
    </location>
</feature>
<evidence type="ECO:0000256" key="8">
    <source>
        <dbReference type="SAM" id="Phobius"/>
    </source>
</evidence>
<dbReference type="EMBL" id="AAZO01006913">
    <property type="status" value="NOT_ANNOTATED_CDS"/>
    <property type="molecule type" value="Genomic_DNA"/>
</dbReference>
<keyword evidence="5 8" id="KW-1133">Transmembrane helix</keyword>
<evidence type="ECO:0000256" key="6">
    <source>
        <dbReference type="ARBA" id="ARBA00023136"/>
    </source>
</evidence>
<keyword evidence="11" id="KW-1185">Reference proteome</keyword>
<dbReference type="CTD" id="8234859"/>
<dbReference type="HOGENOM" id="CLU_019853_2_1_1"/>
<evidence type="ECO:0000256" key="4">
    <source>
        <dbReference type="ARBA" id="ARBA00022692"/>
    </source>
</evidence>
<keyword evidence="4 8" id="KW-0812">Transmembrane</keyword>
<proteinExistence type="inferred from homology"/>
<evidence type="ECO:0000313" key="9">
    <source>
        <dbReference type="EMBL" id="EEB19340.1"/>
    </source>
</evidence>